<gene>
    <name evidence="10" type="ORF">TCEB3V08_LOCUS9463</name>
</gene>
<reference evidence="10" key="1">
    <citation type="submission" date="2020-11" db="EMBL/GenBank/DDBJ databases">
        <authorList>
            <person name="Tran Van P."/>
        </authorList>
    </citation>
    <scope>NUCLEOTIDE SEQUENCE</scope>
</reference>
<dbReference type="Pfam" id="PF18121">
    <property type="entry name" value="TFA2_Winged_2"/>
    <property type="match status" value="1"/>
</dbReference>
<dbReference type="GO" id="GO:0006367">
    <property type="term" value="P:transcription initiation at RNA polymerase II promoter"/>
    <property type="evidence" value="ECO:0007669"/>
    <property type="project" value="InterPro"/>
</dbReference>
<evidence type="ECO:0000256" key="4">
    <source>
        <dbReference type="ARBA" id="ARBA00023163"/>
    </source>
</evidence>
<evidence type="ECO:0000256" key="5">
    <source>
        <dbReference type="ARBA" id="ARBA00023242"/>
    </source>
</evidence>
<evidence type="ECO:0000256" key="1">
    <source>
        <dbReference type="ARBA" id="ARBA00004123"/>
    </source>
</evidence>
<dbReference type="SUPFAM" id="SSF46785">
    <property type="entry name" value="Winged helix' DNA-binding domain"/>
    <property type="match status" value="2"/>
</dbReference>
<dbReference type="CDD" id="cd07977">
    <property type="entry name" value="TFIIE_beta_winged_helix"/>
    <property type="match status" value="1"/>
</dbReference>
<feature type="compositionally biased region" description="Basic and acidic residues" evidence="7">
    <location>
        <begin position="343"/>
        <end position="360"/>
    </location>
</feature>
<dbReference type="Gene3D" id="1.10.10.10">
    <property type="entry name" value="Winged helix-like DNA-binding domain superfamily/Winged helix DNA-binding domain"/>
    <property type="match status" value="2"/>
</dbReference>
<feature type="compositionally biased region" description="Basic residues" evidence="7">
    <location>
        <begin position="327"/>
        <end position="342"/>
    </location>
</feature>
<evidence type="ECO:0008006" key="11">
    <source>
        <dbReference type="Google" id="ProtNLM"/>
    </source>
</evidence>
<dbReference type="InterPro" id="IPR016656">
    <property type="entry name" value="TFIIE-bsu"/>
</dbReference>
<dbReference type="InterPro" id="IPR036388">
    <property type="entry name" value="WH-like_DNA-bd_sf"/>
</dbReference>
<keyword evidence="4" id="KW-0804">Transcription</keyword>
<dbReference type="AlphaFoldDB" id="A0A7R9D6X3"/>
<evidence type="ECO:0000256" key="7">
    <source>
        <dbReference type="SAM" id="MobiDB-lite"/>
    </source>
</evidence>
<feature type="domain" description="TFIIE beta" evidence="8">
    <location>
        <begin position="70"/>
        <end position="109"/>
    </location>
</feature>
<dbReference type="GO" id="GO:0001097">
    <property type="term" value="F:TFIIH-class transcription factor complex binding"/>
    <property type="evidence" value="ECO:0007669"/>
    <property type="project" value="TreeGrafter"/>
</dbReference>
<dbReference type="InterPro" id="IPR036390">
    <property type="entry name" value="WH_DNA-bd_sf"/>
</dbReference>
<dbReference type="Pfam" id="PF02186">
    <property type="entry name" value="TFIIE_beta"/>
    <property type="match status" value="1"/>
</dbReference>
<organism evidence="10">
    <name type="scientific">Timema cristinae</name>
    <name type="common">Walking stick</name>
    <dbReference type="NCBI Taxonomy" id="61476"/>
    <lineage>
        <taxon>Eukaryota</taxon>
        <taxon>Metazoa</taxon>
        <taxon>Ecdysozoa</taxon>
        <taxon>Arthropoda</taxon>
        <taxon>Hexapoda</taxon>
        <taxon>Insecta</taxon>
        <taxon>Pterygota</taxon>
        <taxon>Neoptera</taxon>
        <taxon>Polyneoptera</taxon>
        <taxon>Phasmatodea</taxon>
        <taxon>Timematodea</taxon>
        <taxon>Timematoidea</taxon>
        <taxon>Timematidae</taxon>
        <taxon>Timema</taxon>
    </lineage>
</organism>
<dbReference type="GO" id="GO:0003677">
    <property type="term" value="F:DNA binding"/>
    <property type="evidence" value="ECO:0007669"/>
    <property type="project" value="UniProtKB-KW"/>
</dbReference>
<feature type="domain" description="TFA2 Winged helix" evidence="9">
    <location>
        <begin position="218"/>
        <end position="277"/>
    </location>
</feature>
<feature type="region of interest" description="Disordered" evidence="7">
    <location>
        <begin position="1"/>
        <end position="59"/>
    </location>
</feature>
<dbReference type="PANTHER" id="PTHR12716">
    <property type="entry name" value="TRANSCRIPTION INITIATION FACTOR IIE, BETA SUBUNIT"/>
    <property type="match status" value="1"/>
</dbReference>
<evidence type="ECO:0000256" key="3">
    <source>
        <dbReference type="ARBA" id="ARBA00023125"/>
    </source>
</evidence>
<proteinExistence type="predicted"/>
<dbReference type="InterPro" id="IPR040501">
    <property type="entry name" value="TFA2_Winged_2"/>
</dbReference>
<name>A0A7R9D6X3_TIMCR</name>
<feature type="compositionally biased region" description="Basic and acidic residues" evidence="7">
    <location>
        <begin position="1"/>
        <end position="13"/>
    </location>
</feature>
<evidence type="ECO:0000259" key="9">
    <source>
        <dbReference type="Pfam" id="PF18121"/>
    </source>
</evidence>
<sequence length="360" mass="41234">MDPALLRERELFKMRAMSTPTVEKKKKDPDTAPSSRDDSKKKTKPLSYSSSGPKMDSVNYKTMTGSSNYKFGVLAKIVKHMRSRHQEGDDHPLSVEEILDETNQLDASSKIKHWRDAALGLALAVVRVLFMWPDVLLFEVPSLVGEIGGARCGNSPPTPPYGSVHHDLPMIGSLVYCKSDALDYEDIKWLLSEALTNNPKIEVTLDGKFLFKPSYRIRDRKNLLKLLKQHDLKGLGGILLEDIQESLPHCEKALKILQDEIIYIIRPIDKKKIVFYNDKTATLPIDEEFQKLWRSAAVESVDDQKIEEYLEKQGIRSMQDHGLKKPLPQKRKKPNQRKKQNKKPRDNEHLAHVLENYEDK</sequence>
<keyword evidence="5" id="KW-0539">Nucleus</keyword>
<comment type="subcellular location">
    <subcellularLocation>
        <location evidence="1">Nucleus</location>
    </subcellularLocation>
</comment>
<feature type="region of interest" description="Disordered" evidence="7">
    <location>
        <begin position="315"/>
        <end position="360"/>
    </location>
</feature>
<feature type="compositionally biased region" description="Basic and acidic residues" evidence="7">
    <location>
        <begin position="22"/>
        <end position="40"/>
    </location>
</feature>
<keyword evidence="3" id="KW-0238">DNA-binding</keyword>
<evidence type="ECO:0000256" key="2">
    <source>
        <dbReference type="ARBA" id="ARBA00023015"/>
    </source>
</evidence>
<dbReference type="PANTHER" id="PTHR12716:SF8">
    <property type="entry name" value="TRANSCRIPTION INITIATION FACTOR IIE SUBUNIT BETA"/>
    <property type="match status" value="1"/>
</dbReference>
<dbReference type="GO" id="GO:0005673">
    <property type="term" value="C:transcription factor TFIIE complex"/>
    <property type="evidence" value="ECO:0007669"/>
    <property type="project" value="InterPro"/>
</dbReference>
<accession>A0A7R9D6X3</accession>
<evidence type="ECO:0000259" key="8">
    <source>
        <dbReference type="Pfam" id="PF02186"/>
    </source>
</evidence>
<dbReference type="InterPro" id="IPR003166">
    <property type="entry name" value="TFIIE_bsu_DNA-bd"/>
</dbReference>
<evidence type="ECO:0000313" key="10">
    <source>
        <dbReference type="EMBL" id="CAD7408287.1"/>
    </source>
</evidence>
<comment type="function">
    <text evidence="6">Recruits TFIIH to the initiation complex and stimulates the RNA polymerase II C-terminal domain kinase and DNA-dependent ATPase activities of TFIIH. Both TFIIH and TFIIE are required for promoter clearance by RNA polymerase.</text>
</comment>
<protein>
    <recommendedName>
        <fullName evidence="11">Transcription initiation factor IIE subunit beta</fullName>
    </recommendedName>
</protein>
<evidence type="ECO:0000256" key="6">
    <source>
        <dbReference type="ARBA" id="ARBA00025581"/>
    </source>
</evidence>
<keyword evidence="2" id="KW-0805">Transcription regulation</keyword>
<dbReference type="EMBL" id="OC320531">
    <property type="protein sequence ID" value="CAD7408287.1"/>
    <property type="molecule type" value="Genomic_DNA"/>
</dbReference>